<dbReference type="Proteomes" id="UP000295500">
    <property type="component" value="Unassembled WGS sequence"/>
</dbReference>
<dbReference type="PANTHER" id="PTHR36838:SF4">
    <property type="entry name" value="AUXIN EFFLUX CARRIER FAMILY PROTEIN"/>
    <property type="match status" value="1"/>
</dbReference>
<keyword evidence="5 8" id="KW-0812">Transmembrane</keyword>
<gene>
    <name evidence="9" type="ORF">EV211_11723</name>
</gene>
<evidence type="ECO:0008006" key="11">
    <source>
        <dbReference type="Google" id="ProtNLM"/>
    </source>
</evidence>
<feature type="transmembrane region" description="Helical" evidence="8">
    <location>
        <begin position="168"/>
        <end position="186"/>
    </location>
</feature>
<feature type="transmembrane region" description="Helical" evidence="8">
    <location>
        <begin position="128"/>
        <end position="148"/>
    </location>
</feature>
<comment type="subcellular location">
    <subcellularLocation>
        <location evidence="1">Cell membrane</location>
        <topology evidence="1">Multi-pass membrane protein</topology>
    </subcellularLocation>
</comment>
<proteinExistence type="inferred from homology"/>
<dbReference type="GO" id="GO:0005886">
    <property type="term" value="C:plasma membrane"/>
    <property type="evidence" value="ECO:0007669"/>
    <property type="project" value="UniProtKB-SubCell"/>
</dbReference>
<keyword evidence="10" id="KW-1185">Reference proteome</keyword>
<evidence type="ECO:0000256" key="5">
    <source>
        <dbReference type="ARBA" id="ARBA00022692"/>
    </source>
</evidence>
<keyword evidence="4" id="KW-1003">Cell membrane</keyword>
<dbReference type="InterPro" id="IPR004776">
    <property type="entry name" value="Mem_transp_PIN-like"/>
</dbReference>
<comment type="caution">
    <text evidence="9">The sequence shown here is derived from an EMBL/GenBank/DDBJ whole genome shotgun (WGS) entry which is preliminary data.</text>
</comment>
<keyword evidence="6 8" id="KW-1133">Transmembrane helix</keyword>
<feature type="transmembrane region" description="Helical" evidence="8">
    <location>
        <begin position="103"/>
        <end position="122"/>
    </location>
</feature>
<keyword evidence="7 8" id="KW-0472">Membrane</keyword>
<dbReference type="GO" id="GO:0055085">
    <property type="term" value="P:transmembrane transport"/>
    <property type="evidence" value="ECO:0007669"/>
    <property type="project" value="InterPro"/>
</dbReference>
<organism evidence="9 10">
    <name type="scientific">Aminicella lysinilytica</name>
    <dbReference type="NCBI Taxonomy" id="433323"/>
    <lineage>
        <taxon>Bacteria</taxon>
        <taxon>Bacillati</taxon>
        <taxon>Bacillota</taxon>
        <taxon>Clostridia</taxon>
        <taxon>Peptostreptococcales</taxon>
        <taxon>Anaerovoracaceae</taxon>
        <taxon>Aminicella</taxon>
    </lineage>
</organism>
<evidence type="ECO:0000256" key="6">
    <source>
        <dbReference type="ARBA" id="ARBA00022989"/>
    </source>
</evidence>
<accession>A0A4R6Q2S3</accession>
<keyword evidence="3" id="KW-0813">Transport</keyword>
<dbReference type="OrthoDB" id="9794315at2"/>
<evidence type="ECO:0000256" key="4">
    <source>
        <dbReference type="ARBA" id="ARBA00022475"/>
    </source>
</evidence>
<evidence type="ECO:0000256" key="7">
    <source>
        <dbReference type="ARBA" id="ARBA00023136"/>
    </source>
</evidence>
<dbReference type="PANTHER" id="PTHR36838">
    <property type="entry name" value="AUXIN EFFLUX CARRIER FAMILY PROTEIN"/>
    <property type="match status" value="1"/>
</dbReference>
<dbReference type="RefSeq" id="WP_133528470.1">
    <property type="nucleotide sequence ID" value="NZ_SNXO01000017.1"/>
</dbReference>
<feature type="transmembrane region" description="Helical" evidence="8">
    <location>
        <begin position="69"/>
        <end position="91"/>
    </location>
</feature>
<feature type="transmembrane region" description="Helical" evidence="8">
    <location>
        <begin position="229"/>
        <end position="252"/>
    </location>
</feature>
<dbReference type="AlphaFoldDB" id="A0A4R6Q2S3"/>
<evidence type="ECO:0000256" key="2">
    <source>
        <dbReference type="ARBA" id="ARBA00010145"/>
    </source>
</evidence>
<feature type="transmembrane region" description="Helical" evidence="8">
    <location>
        <begin position="258"/>
        <end position="277"/>
    </location>
</feature>
<feature type="transmembrane region" description="Helical" evidence="8">
    <location>
        <begin position="289"/>
        <end position="308"/>
    </location>
</feature>
<evidence type="ECO:0000256" key="8">
    <source>
        <dbReference type="SAM" id="Phobius"/>
    </source>
</evidence>
<feature type="transmembrane region" description="Helical" evidence="8">
    <location>
        <begin position="12"/>
        <end position="30"/>
    </location>
</feature>
<evidence type="ECO:0000313" key="10">
    <source>
        <dbReference type="Proteomes" id="UP000295500"/>
    </source>
</evidence>
<evidence type="ECO:0000313" key="9">
    <source>
        <dbReference type="EMBL" id="TDP56309.1"/>
    </source>
</evidence>
<reference evidence="9 10" key="1">
    <citation type="submission" date="2019-03" db="EMBL/GenBank/DDBJ databases">
        <title>Genomic Encyclopedia of Type Strains, Phase IV (KMG-IV): sequencing the most valuable type-strain genomes for metagenomic binning, comparative biology and taxonomic classification.</title>
        <authorList>
            <person name="Goeker M."/>
        </authorList>
    </citation>
    <scope>NUCLEOTIDE SEQUENCE [LARGE SCALE GENOMIC DNA]</scope>
    <source>
        <strain evidence="9 10">DSM 28287</strain>
    </source>
</reference>
<dbReference type="Pfam" id="PF03547">
    <property type="entry name" value="Mem_trans"/>
    <property type="match status" value="1"/>
</dbReference>
<evidence type="ECO:0000256" key="3">
    <source>
        <dbReference type="ARBA" id="ARBA00022448"/>
    </source>
</evidence>
<dbReference type="Gene3D" id="1.20.1530.20">
    <property type="match status" value="1"/>
</dbReference>
<evidence type="ECO:0000256" key="1">
    <source>
        <dbReference type="ARBA" id="ARBA00004651"/>
    </source>
</evidence>
<dbReference type="EMBL" id="SNXO01000017">
    <property type="protein sequence ID" value="TDP56309.1"/>
    <property type="molecule type" value="Genomic_DNA"/>
</dbReference>
<sequence>MLSNLVFCLNATMPIFLLMLLGMFFMRVGIFTDDFVAKMNSFVFRIALPVLIFYDLCREDFYKVWDLKYVAYCFCATAASILLVTGISYLLRNKNIQGEFIQVAYRSSAAILGVTLVENIYGNAGMTPLMILGAVPLYNIAAVIDLSFYKPDRGPMDKKLLAKTVKGILTNPIILGIVAGLLWSLLELPMPKVLDTTVSSVARLATPLGVMAMGATFDMKKALSSIRTAGLGAFIKLFGLCCIFLPIGIALGFRQDKLVAALIMCGSPSTVSCYVMAKEMGHEGTLTSSTVMLTTLFSAFSLTMWLFILKTMGFL</sequence>
<protein>
    <recommendedName>
        <fullName evidence="11">AEC family transporter</fullName>
    </recommendedName>
</protein>
<comment type="similarity">
    <text evidence="2">Belongs to the auxin efflux carrier (TC 2.A.69) family.</text>
</comment>
<name>A0A4R6Q2S3_9FIRM</name>
<dbReference type="InterPro" id="IPR038770">
    <property type="entry name" value="Na+/solute_symporter_sf"/>
</dbReference>